<name>A0AAD6VCA4_9AGAR</name>
<protein>
    <submittedName>
        <fullName evidence="2">Uncharacterized protein</fullName>
    </submittedName>
</protein>
<dbReference type="EMBL" id="JARJCW010000033">
    <property type="protein sequence ID" value="KAJ7208517.1"/>
    <property type="molecule type" value="Genomic_DNA"/>
</dbReference>
<evidence type="ECO:0000313" key="3">
    <source>
        <dbReference type="Proteomes" id="UP001219525"/>
    </source>
</evidence>
<comment type="caution">
    <text evidence="2">The sequence shown here is derived from an EMBL/GenBank/DDBJ whole genome shotgun (WGS) entry which is preliminary data.</text>
</comment>
<organism evidence="2 3">
    <name type="scientific">Mycena pura</name>
    <dbReference type="NCBI Taxonomy" id="153505"/>
    <lineage>
        <taxon>Eukaryota</taxon>
        <taxon>Fungi</taxon>
        <taxon>Dikarya</taxon>
        <taxon>Basidiomycota</taxon>
        <taxon>Agaricomycotina</taxon>
        <taxon>Agaricomycetes</taxon>
        <taxon>Agaricomycetidae</taxon>
        <taxon>Agaricales</taxon>
        <taxon>Marasmiineae</taxon>
        <taxon>Mycenaceae</taxon>
        <taxon>Mycena</taxon>
    </lineage>
</organism>
<proteinExistence type="predicted"/>
<sequence length="154" mass="16097">MHWLVLLSPILLLLNEAGHAKRLITRQDFDACDDLCSGVVGDIESAPGPDSTVCTNANAQQGAKCLYCAFLAQGDTSDEAVFDAQSQLDSYVQTCQDDGFAVQSVVVTPTSTAASAPSASALTQPEKNGAFSIPMRWGAVQALGLGIFGFAVLL</sequence>
<keyword evidence="3" id="KW-1185">Reference proteome</keyword>
<dbReference type="AlphaFoldDB" id="A0AAD6VCA4"/>
<dbReference type="Proteomes" id="UP001219525">
    <property type="component" value="Unassembled WGS sequence"/>
</dbReference>
<gene>
    <name evidence="2" type="ORF">GGX14DRAFT_453865</name>
</gene>
<accession>A0AAD6VCA4</accession>
<feature type="chain" id="PRO_5042248754" evidence="1">
    <location>
        <begin position="21"/>
        <end position="154"/>
    </location>
</feature>
<keyword evidence="1" id="KW-0732">Signal</keyword>
<reference evidence="2" key="1">
    <citation type="submission" date="2023-03" db="EMBL/GenBank/DDBJ databases">
        <title>Massive genome expansion in bonnet fungi (Mycena s.s.) driven by repeated elements and novel gene families across ecological guilds.</title>
        <authorList>
            <consortium name="Lawrence Berkeley National Laboratory"/>
            <person name="Harder C.B."/>
            <person name="Miyauchi S."/>
            <person name="Viragh M."/>
            <person name="Kuo A."/>
            <person name="Thoen E."/>
            <person name="Andreopoulos B."/>
            <person name="Lu D."/>
            <person name="Skrede I."/>
            <person name="Drula E."/>
            <person name="Henrissat B."/>
            <person name="Morin E."/>
            <person name="Kohler A."/>
            <person name="Barry K."/>
            <person name="LaButti K."/>
            <person name="Morin E."/>
            <person name="Salamov A."/>
            <person name="Lipzen A."/>
            <person name="Mereny Z."/>
            <person name="Hegedus B."/>
            <person name="Baldrian P."/>
            <person name="Stursova M."/>
            <person name="Weitz H."/>
            <person name="Taylor A."/>
            <person name="Grigoriev I.V."/>
            <person name="Nagy L.G."/>
            <person name="Martin F."/>
            <person name="Kauserud H."/>
        </authorList>
    </citation>
    <scope>NUCLEOTIDE SEQUENCE</scope>
    <source>
        <strain evidence="2">9144</strain>
    </source>
</reference>
<feature type="signal peptide" evidence="1">
    <location>
        <begin position="1"/>
        <end position="20"/>
    </location>
</feature>
<evidence type="ECO:0000313" key="2">
    <source>
        <dbReference type="EMBL" id="KAJ7208517.1"/>
    </source>
</evidence>
<evidence type="ECO:0000256" key="1">
    <source>
        <dbReference type="SAM" id="SignalP"/>
    </source>
</evidence>